<evidence type="ECO:0000259" key="2">
    <source>
        <dbReference type="Pfam" id="PF02517"/>
    </source>
</evidence>
<reference evidence="3 4" key="1">
    <citation type="submission" date="2020-02" db="EMBL/GenBank/DDBJ databases">
        <title>The draft genome of Grimontia sedimenta sp. nov., isolated from benthic sediments near coral reefs south of Kuwait.</title>
        <authorList>
            <person name="Mahmoud H.M."/>
            <person name="Jose L."/>
            <person name="Eapen S."/>
        </authorList>
    </citation>
    <scope>NUCLEOTIDE SEQUENCE [LARGE SCALE GENOMIC DNA]</scope>
    <source>
        <strain evidence="3 4">S25</strain>
    </source>
</reference>
<feature type="transmembrane region" description="Helical" evidence="1">
    <location>
        <begin position="112"/>
        <end position="142"/>
    </location>
</feature>
<evidence type="ECO:0000313" key="4">
    <source>
        <dbReference type="Proteomes" id="UP000473008"/>
    </source>
</evidence>
<keyword evidence="3" id="KW-0645">Protease</keyword>
<dbReference type="GO" id="GO:0006508">
    <property type="term" value="P:proteolysis"/>
    <property type="evidence" value="ECO:0007669"/>
    <property type="project" value="UniProtKB-KW"/>
</dbReference>
<keyword evidence="3" id="KW-0482">Metalloprotease</keyword>
<keyword evidence="3" id="KW-0378">Hydrolase</keyword>
<keyword evidence="1" id="KW-0472">Membrane</keyword>
<dbReference type="GO" id="GO:0004175">
    <property type="term" value="F:endopeptidase activity"/>
    <property type="evidence" value="ECO:0007669"/>
    <property type="project" value="UniProtKB-ARBA"/>
</dbReference>
<dbReference type="RefSeq" id="WP_165015417.1">
    <property type="nucleotide sequence ID" value="NZ_JAALDL010000011.1"/>
</dbReference>
<feature type="transmembrane region" description="Helical" evidence="1">
    <location>
        <begin position="55"/>
        <end position="74"/>
    </location>
</feature>
<dbReference type="Proteomes" id="UP000473008">
    <property type="component" value="Unassembled WGS sequence"/>
</dbReference>
<keyword evidence="1" id="KW-1133">Transmembrane helix</keyword>
<accession>A0A6M1RHJ1</accession>
<sequence length="204" mass="23121">MALLVLLLIAVVCLSFLYPRFIGDRVGILLMLPVIAYTLYFYLDWQLASFVQISASVLGGIVVGCVLLIAGMPLSSPQPKKFMADSIRGIKCLKENRNYLIFQLGITGYEELIWRVFLISTLMLALPAWAAIFLSALLFWAVHEENRPLGWHSLEFFLFVILLGVAYVVTDSLLFVWIVHLTRNIFILSASFYEEYQDSLKVSS</sequence>
<proteinExistence type="predicted"/>
<keyword evidence="4" id="KW-1185">Reference proteome</keyword>
<feature type="transmembrane region" description="Helical" evidence="1">
    <location>
        <begin position="149"/>
        <end position="168"/>
    </location>
</feature>
<feature type="transmembrane region" description="Helical" evidence="1">
    <location>
        <begin position="25"/>
        <end position="43"/>
    </location>
</feature>
<evidence type="ECO:0000256" key="1">
    <source>
        <dbReference type="SAM" id="Phobius"/>
    </source>
</evidence>
<dbReference type="EMBL" id="JAALDL010000011">
    <property type="protein sequence ID" value="NGN98952.1"/>
    <property type="molecule type" value="Genomic_DNA"/>
</dbReference>
<dbReference type="Pfam" id="PF02517">
    <property type="entry name" value="Rce1-like"/>
    <property type="match status" value="1"/>
</dbReference>
<comment type="caution">
    <text evidence="3">The sequence shown here is derived from an EMBL/GenBank/DDBJ whole genome shotgun (WGS) entry which is preliminary data.</text>
</comment>
<name>A0A6M1RHJ1_9GAMM</name>
<gene>
    <name evidence="3" type="ORF">G5S52_15230</name>
</gene>
<keyword evidence="1" id="KW-0812">Transmembrane</keyword>
<dbReference type="GO" id="GO:0008237">
    <property type="term" value="F:metallopeptidase activity"/>
    <property type="evidence" value="ECO:0007669"/>
    <property type="project" value="UniProtKB-KW"/>
</dbReference>
<organism evidence="3 4">
    <name type="scientific">Grimontia sedimenti</name>
    <dbReference type="NCBI Taxonomy" id="2711294"/>
    <lineage>
        <taxon>Bacteria</taxon>
        <taxon>Pseudomonadati</taxon>
        <taxon>Pseudomonadota</taxon>
        <taxon>Gammaproteobacteria</taxon>
        <taxon>Vibrionales</taxon>
        <taxon>Vibrionaceae</taxon>
        <taxon>Grimontia</taxon>
    </lineage>
</organism>
<dbReference type="AlphaFoldDB" id="A0A6M1RHJ1"/>
<feature type="domain" description="CAAX prenyl protease 2/Lysostaphin resistance protein A-like" evidence="2">
    <location>
        <begin position="101"/>
        <end position="185"/>
    </location>
</feature>
<dbReference type="InterPro" id="IPR003675">
    <property type="entry name" value="Rce1/LyrA-like_dom"/>
</dbReference>
<protein>
    <submittedName>
        <fullName evidence="3">CPBP family intramembrane metalloprotease</fullName>
    </submittedName>
</protein>
<dbReference type="GO" id="GO:0080120">
    <property type="term" value="P:CAAX-box protein maturation"/>
    <property type="evidence" value="ECO:0007669"/>
    <property type="project" value="UniProtKB-ARBA"/>
</dbReference>
<evidence type="ECO:0000313" key="3">
    <source>
        <dbReference type="EMBL" id="NGN98952.1"/>
    </source>
</evidence>